<dbReference type="Proteomes" id="UP001314229">
    <property type="component" value="Unassembled WGS sequence"/>
</dbReference>
<evidence type="ECO:0000313" key="2">
    <source>
        <dbReference type="Proteomes" id="UP001314229"/>
    </source>
</evidence>
<evidence type="ECO:0000313" key="1">
    <source>
        <dbReference type="EMBL" id="CAK6979314.1"/>
    </source>
</evidence>
<keyword evidence="2" id="KW-1185">Reference proteome</keyword>
<gene>
    <name evidence="1" type="ORF">FSCOSCO3_A022096</name>
</gene>
<dbReference type="EMBL" id="CAWUFR010000567">
    <property type="protein sequence ID" value="CAK6979314.1"/>
    <property type="molecule type" value="Genomic_DNA"/>
</dbReference>
<name>A0AAV1Q781_SCOSC</name>
<proteinExistence type="predicted"/>
<organism evidence="1 2">
    <name type="scientific">Scomber scombrus</name>
    <name type="common">Atlantic mackerel</name>
    <name type="synonym">Scomber vernalis</name>
    <dbReference type="NCBI Taxonomy" id="13677"/>
    <lineage>
        <taxon>Eukaryota</taxon>
        <taxon>Metazoa</taxon>
        <taxon>Chordata</taxon>
        <taxon>Craniata</taxon>
        <taxon>Vertebrata</taxon>
        <taxon>Euteleostomi</taxon>
        <taxon>Actinopterygii</taxon>
        <taxon>Neopterygii</taxon>
        <taxon>Teleostei</taxon>
        <taxon>Neoteleostei</taxon>
        <taxon>Acanthomorphata</taxon>
        <taxon>Pelagiaria</taxon>
        <taxon>Scombriformes</taxon>
        <taxon>Scombridae</taxon>
        <taxon>Scomber</taxon>
    </lineage>
</organism>
<dbReference type="AlphaFoldDB" id="A0AAV1Q781"/>
<sequence length="72" mass="8100">MRETKNVFTAFVEELSAEHQRSEAVKWTACSTPRDCRTINRAPSPPEPLLCTAVSLRAERMKGRNPASLRSL</sequence>
<reference evidence="1 2" key="1">
    <citation type="submission" date="2024-01" db="EMBL/GenBank/DDBJ databases">
        <authorList>
            <person name="Alioto T."/>
            <person name="Alioto T."/>
            <person name="Gomez Garrido J."/>
        </authorList>
    </citation>
    <scope>NUCLEOTIDE SEQUENCE [LARGE SCALE GENOMIC DNA]</scope>
</reference>
<protein>
    <submittedName>
        <fullName evidence="1">Uncharacterized protein</fullName>
    </submittedName>
</protein>
<comment type="caution">
    <text evidence="1">The sequence shown here is derived from an EMBL/GenBank/DDBJ whole genome shotgun (WGS) entry which is preliminary data.</text>
</comment>
<accession>A0AAV1Q781</accession>